<accession>A0ABZ0QZD8</accession>
<evidence type="ECO:0000313" key="3">
    <source>
        <dbReference type="Proteomes" id="UP001322219"/>
    </source>
</evidence>
<reference evidence="2 3" key="1">
    <citation type="submission" date="2023-10" db="EMBL/GenBank/DDBJ databases">
        <title>Genome Sequence of the Siphoviridae Staphylococcus aureus Phage MVC_VPHSA1.</title>
        <authorList>
            <person name="Deepak S.J."/>
            <person name="Porteen K."/>
            <person name="Wilfred R."/>
            <person name="Anbazhagan S."/>
            <person name="Elango A."/>
            <person name="Senthil Kumar T."/>
            <person name="Narendra B."/>
            <person name="Sureshkannan S."/>
            <person name="Nithya Quintoil M."/>
            <person name="Charley C.A."/>
            <person name="Teresa S."/>
            <person name="Raghavendra A.G."/>
        </authorList>
    </citation>
    <scope>NUCLEOTIDE SEQUENCE [LARGE SCALE GENOMIC DNA]</scope>
</reference>
<keyword evidence="1" id="KW-0472">Membrane</keyword>
<proteinExistence type="predicted"/>
<gene>
    <name evidence="2" type="ORF">FBHYGVHD_CDS0103</name>
</gene>
<keyword evidence="1" id="KW-0812">Transmembrane</keyword>
<evidence type="ECO:0008006" key="4">
    <source>
        <dbReference type="Google" id="ProtNLM"/>
    </source>
</evidence>
<evidence type="ECO:0000313" key="2">
    <source>
        <dbReference type="EMBL" id="WPF64950.1"/>
    </source>
</evidence>
<keyword evidence="1" id="KW-1133">Transmembrane helix</keyword>
<evidence type="ECO:0000256" key="1">
    <source>
        <dbReference type="SAM" id="Phobius"/>
    </source>
</evidence>
<keyword evidence="3" id="KW-1185">Reference proteome</keyword>
<name>A0ABZ0QZD8_9CAUD</name>
<organism evidence="2 3">
    <name type="scientific">Staphylococcus phage MVC_VPHSA1</name>
    <dbReference type="NCBI Taxonomy" id="3088876"/>
    <lineage>
        <taxon>Viruses</taxon>
        <taxon>Duplodnaviria</taxon>
        <taxon>Heunggongvirae</taxon>
        <taxon>Uroviricota</taxon>
        <taxon>Caudoviricetes</taxon>
        <taxon>Ehrlichviridae</taxon>
        <taxon>Chennaivirus</taxon>
        <taxon>Chennaivirus MVCVPHSA1</taxon>
    </lineage>
</organism>
<feature type="transmembrane region" description="Helical" evidence="1">
    <location>
        <begin position="9"/>
        <end position="29"/>
    </location>
</feature>
<dbReference type="Proteomes" id="UP001322219">
    <property type="component" value="Segment"/>
</dbReference>
<protein>
    <recommendedName>
        <fullName evidence="4">TreN</fullName>
    </recommendedName>
</protein>
<sequence length="31" mass="3757">MLRSHLKRWLFAFLVNTIFISTMKSYLLIVN</sequence>
<dbReference type="EMBL" id="OR670591">
    <property type="protein sequence ID" value="WPF64950.1"/>
    <property type="molecule type" value="Genomic_DNA"/>
</dbReference>